<evidence type="ECO:0000313" key="1">
    <source>
        <dbReference type="EMBL" id="CAK1545352.1"/>
    </source>
</evidence>
<accession>A0AAV1J7E3</accession>
<proteinExistence type="predicted"/>
<dbReference type="AlphaFoldDB" id="A0AAV1J7E3"/>
<keyword evidence="2" id="KW-1185">Reference proteome</keyword>
<gene>
    <name evidence="1" type="ORF">LNINA_LOCUS5014</name>
</gene>
<protein>
    <submittedName>
        <fullName evidence="1">Uncharacterized protein</fullName>
    </submittedName>
</protein>
<reference evidence="1 2" key="1">
    <citation type="submission" date="2023-11" db="EMBL/GenBank/DDBJ databases">
        <authorList>
            <person name="Okamura Y."/>
        </authorList>
    </citation>
    <scope>NUCLEOTIDE SEQUENCE [LARGE SCALE GENOMIC DNA]</scope>
</reference>
<name>A0AAV1J7E3_9NEOP</name>
<sequence length="216" mass="24566">MSRYLWGIAQIVNDPSSELINIVKSRLASQIPENNTRANNISPEVVIKENKSVQVCLSNREEFDKENLKRPIEVQSKVVQANRSRTKQRQSISSQCKTFTNGLRLKSTNTPKISCLDRGTSTSECTSTVLTKTNANTEPIKQKVCDQHRQVLNALQTWTYADNESDKSYTSIKNLWMKIKSNLSKLQITKIEGLPGYYETDTHSIVVVLYKRVNVK</sequence>
<evidence type="ECO:0000313" key="2">
    <source>
        <dbReference type="Proteomes" id="UP001497472"/>
    </source>
</evidence>
<dbReference type="EMBL" id="CAVLEF010000006">
    <property type="protein sequence ID" value="CAK1545352.1"/>
    <property type="molecule type" value="Genomic_DNA"/>
</dbReference>
<organism evidence="1 2">
    <name type="scientific">Leptosia nina</name>
    <dbReference type="NCBI Taxonomy" id="320188"/>
    <lineage>
        <taxon>Eukaryota</taxon>
        <taxon>Metazoa</taxon>
        <taxon>Ecdysozoa</taxon>
        <taxon>Arthropoda</taxon>
        <taxon>Hexapoda</taxon>
        <taxon>Insecta</taxon>
        <taxon>Pterygota</taxon>
        <taxon>Neoptera</taxon>
        <taxon>Endopterygota</taxon>
        <taxon>Lepidoptera</taxon>
        <taxon>Glossata</taxon>
        <taxon>Ditrysia</taxon>
        <taxon>Papilionoidea</taxon>
        <taxon>Pieridae</taxon>
        <taxon>Pierinae</taxon>
        <taxon>Leptosia</taxon>
    </lineage>
</organism>
<comment type="caution">
    <text evidence="1">The sequence shown here is derived from an EMBL/GenBank/DDBJ whole genome shotgun (WGS) entry which is preliminary data.</text>
</comment>
<dbReference type="Proteomes" id="UP001497472">
    <property type="component" value="Unassembled WGS sequence"/>
</dbReference>